<proteinExistence type="predicted"/>
<comment type="caution">
    <text evidence="1">The sequence shown here is derived from an EMBL/GenBank/DDBJ whole genome shotgun (WGS) entry which is preliminary data.</text>
</comment>
<sequence>MGRALQQILATEKPDVVATATEPASLVLLDIHLAEIRALMDKMQSEIAVPPGVTQPTDTGLEQDGKDLTLYNLKQYIEAAGGKMRLDEGVNNSV</sequence>
<gene>
    <name evidence="1" type="ORF">FVW59_19025</name>
</gene>
<dbReference type="RefSeq" id="WP_148065967.1">
    <property type="nucleotide sequence ID" value="NZ_VRYZ01000010.1"/>
</dbReference>
<accession>A0A5C8ZKV3</accession>
<dbReference type="OrthoDB" id="129597at2"/>
<evidence type="ECO:0000313" key="1">
    <source>
        <dbReference type="EMBL" id="TXS89216.1"/>
    </source>
</evidence>
<reference evidence="1 2" key="1">
    <citation type="submission" date="2019-08" db="EMBL/GenBank/DDBJ databases">
        <title>Parahaliea maris sp. nov., isolated from the surface seawater.</title>
        <authorList>
            <person name="Liu Y."/>
        </authorList>
    </citation>
    <scope>NUCLEOTIDE SEQUENCE [LARGE SCALE GENOMIC DNA]</scope>
    <source>
        <strain evidence="1 2">S2-26</strain>
    </source>
</reference>
<keyword evidence="2" id="KW-1185">Reference proteome</keyword>
<dbReference type="EMBL" id="VRYZ01000010">
    <property type="protein sequence ID" value="TXS89216.1"/>
    <property type="molecule type" value="Genomic_DNA"/>
</dbReference>
<organism evidence="1 2">
    <name type="scientific">Parahaliea aestuarii</name>
    <dbReference type="NCBI Taxonomy" id="1852021"/>
    <lineage>
        <taxon>Bacteria</taxon>
        <taxon>Pseudomonadati</taxon>
        <taxon>Pseudomonadota</taxon>
        <taxon>Gammaproteobacteria</taxon>
        <taxon>Cellvibrionales</taxon>
        <taxon>Halieaceae</taxon>
        <taxon>Parahaliea</taxon>
    </lineage>
</organism>
<protein>
    <submittedName>
        <fullName evidence="1">Transcriptional regulator</fullName>
    </submittedName>
</protein>
<name>A0A5C8ZKV3_9GAMM</name>
<dbReference type="Proteomes" id="UP000321933">
    <property type="component" value="Unassembled WGS sequence"/>
</dbReference>
<dbReference type="AlphaFoldDB" id="A0A5C8ZKV3"/>
<evidence type="ECO:0000313" key="2">
    <source>
        <dbReference type="Proteomes" id="UP000321933"/>
    </source>
</evidence>